<dbReference type="Gene3D" id="3.40.350.10">
    <property type="entry name" value="Creatinase/prolidase N-terminal domain"/>
    <property type="match status" value="1"/>
</dbReference>
<dbReference type="InterPro" id="IPR001131">
    <property type="entry name" value="Peptidase_M24B_aminopep-P_CS"/>
</dbReference>
<feature type="domain" description="Peptidase M24" evidence="4">
    <location>
        <begin position="138"/>
        <end position="340"/>
    </location>
</feature>
<dbReference type="PANTHER" id="PTHR46112:SF3">
    <property type="entry name" value="AMINOPEPTIDASE YPDF"/>
    <property type="match status" value="1"/>
</dbReference>
<dbReference type="EMBL" id="CP048914">
    <property type="protein sequence ID" value="QMS85218.1"/>
    <property type="molecule type" value="Genomic_DNA"/>
</dbReference>
<keyword evidence="1 3" id="KW-0479">Metal-binding</keyword>
<keyword evidence="6" id="KW-0031">Aminopeptidase</keyword>
<sequence>MIVKHIQEKIKTEAFDALLLTGLENPAAKKNLQYVTNYTGSYGFAIIGEDYKYFISDFRYRDQVAEEVPDFTFVEITGAFLDALKEVIQKESITSLGFDKRIRYSEYELYQTLGVTLHPLNNFMESFRVSKTPEEVAKIKKACEITDQALADILQELKVGMIEKDVEIKLKNRMIELGAEVTWDRFIVASGARGAMPHGMASDKRIEKGDLVTFDIGCAYEGYYSDLTRTVAMGKPSSKMKELYEIVKEAQRRGVAAAKAGMTGKELDAVCRDYITERGYGEYFKHGTGHGLGMDVHEAPRVSYAYDKPLEVGACVTIEPGIYISGLGGVRIEDDVILTEDGCIVLNEFPKELLIIE</sequence>
<dbReference type="Gene3D" id="3.90.230.10">
    <property type="entry name" value="Creatinase/methionine aminopeptidase superfamily"/>
    <property type="match status" value="1"/>
</dbReference>
<evidence type="ECO:0000256" key="3">
    <source>
        <dbReference type="RuleBase" id="RU000590"/>
    </source>
</evidence>
<dbReference type="InterPro" id="IPR036005">
    <property type="entry name" value="Creatinase/aminopeptidase-like"/>
</dbReference>
<organism evidence="6 7">
    <name type="scientific">Candidatus Xianfuyuplasma coldseepsis</name>
    <dbReference type="NCBI Taxonomy" id="2782163"/>
    <lineage>
        <taxon>Bacteria</taxon>
        <taxon>Bacillati</taxon>
        <taxon>Mycoplasmatota</taxon>
        <taxon>Mollicutes</taxon>
        <taxon>Candidatus Izemoplasmatales</taxon>
        <taxon>Candidatus Izemoplasmataceae</taxon>
        <taxon>Candidatus Xianfuyuplasma</taxon>
    </lineage>
</organism>
<keyword evidence="2" id="KW-0378">Hydrolase</keyword>
<dbReference type="RefSeq" id="WP_258876998.1">
    <property type="nucleotide sequence ID" value="NZ_CP048914.1"/>
</dbReference>
<dbReference type="SUPFAM" id="SSF55920">
    <property type="entry name" value="Creatinase/aminopeptidase"/>
    <property type="match status" value="1"/>
</dbReference>
<reference evidence="6 7" key="1">
    <citation type="submission" date="2020-02" db="EMBL/GenBank/DDBJ databases">
        <authorList>
            <person name="Zheng R.K."/>
            <person name="Sun C.M."/>
        </authorList>
    </citation>
    <scope>NUCLEOTIDE SEQUENCE [LARGE SCALE GENOMIC DNA]</scope>
    <source>
        <strain evidence="7">zrk13</strain>
    </source>
</reference>
<dbReference type="InterPro" id="IPR050659">
    <property type="entry name" value="Peptidase_M24B"/>
</dbReference>
<dbReference type="InterPro" id="IPR000587">
    <property type="entry name" value="Creatinase_N"/>
</dbReference>
<protein>
    <submittedName>
        <fullName evidence="6">Aminopeptidase P family protein</fullName>
    </submittedName>
</protein>
<accession>A0A7L7KTV9</accession>
<evidence type="ECO:0000256" key="1">
    <source>
        <dbReference type="ARBA" id="ARBA00022723"/>
    </source>
</evidence>
<evidence type="ECO:0000313" key="6">
    <source>
        <dbReference type="EMBL" id="QMS85218.1"/>
    </source>
</evidence>
<feature type="domain" description="Creatinase N-terminal" evidence="5">
    <location>
        <begin position="4"/>
        <end position="129"/>
    </location>
</feature>
<dbReference type="SUPFAM" id="SSF53092">
    <property type="entry name" value="Creatinase/prolidase N-terminal domain"/>
    <property type="match status" value="1"/>
</dbReference>
<dbReference type="Pfam" id="PF00557">
    <property type="entry name" value="Peptidase_M24"/>
    <property type="match status" value="1"/>
</dbReference>
<dbReference type="GO" id="GO:0004177">
    <property type="term" value="F:aminopeptidase activity"/>
    <property type="evidence" value="ECO:0007669"/>
    <property type="project" value="UniProtKB-KW"/>
</dbReference>
<name>A0A7L7KTV9_9MOLU</name>
<keyword evidence="7" id="KW-1185">Reference proteome</keyword>
<keyword evidence="6" id="KW-0645">Protease</keyword>
<dbReference type="Proteomes" id="UP000514720">
    <property type="component" value="Chromosome"/>
</dbReference>
<gene>
    <name evidence="6" type="ORF">G4Z02_05475</name>
</gene>
<dbReference type="InterPro" id="IPR029149">
    <property type="entry name" value="Creatin/AminoP/Spt16_N"/>
</dbReference>
<dbReference type="GO" id="GO:0046872">
    <property type="term" value="F:metal ion binding"/>
    <property type="evidence" value="ECO:0007669"/>
    <property type="project" value="UniProtKB-KW"/>
</dbReference>
<proteinExistence type="inferred from homology"/>
<comment type="similarity">
    <text evidence="3">Belongs to the peptidase M24B family.</text>
</comment>
<dbReference type="PROSITE" id="PS00491">
    <property type="entry name" value="PROLINE_PEPTIDASE"/>
    <property type="match status" value="1"/>
</dbReference>
<dbReference type="Pfam" id="PF01321">
    <property type="entry name" value="Creatinase_N"/>
    <property type="match status" value="1"/>
</dbReference>
<dbReference type="CDD" id="cd01092">
    <property type="entry name" value="APP-like"/>
    <property type="match status" value="1"/>
</dbReference>
<evidence type="ECO:0000256" key="2">
    <source>
        <dbReference type="ARBA" id="ARBA00022801"/>
    </source>
</evidence>
<evidence type="ECO:0000313" key="7">
    <source>
        <dbReference type="Proteomes" id="UP000514720"/>
    </source>
</evidence>
<dbReference type="KEGG" id="xcl:G4Z02_05475"/>
<evidence type="ECO:0000259" key="5">
    <source>
        <dbReference type="Pfam" id="PF01321"/>
    </source>
</evidence>
<dbReference type="InterPro" id="IPR000994">
    <property type="entry name" value="Pept_M24"/>
</dbReference>
<evidence type="ECO:0000259" key="4">
    <source>
        <dbReference type="Pfam" id="PF00557"/>
    </source>
</evidence>
<dbReference type="AlphaFoldDB" id="A0A7L7KTV9"/>
<dbReference type="PANTHER" id="PTHR46112">
    <property type="entry name" value="AMINOPEPTIDASE"/>
    <property type="match status" value="1"/>
</dbReference>